<organism evidence="3 4">
    <name type="scientific">Cohnella ginsengisoli</name>
    <dbReference type="NCBI Taxonomy" id="425004"/>
    <lineage>
        <taxon>Bacteria</taxon>
        <taxon>Bacillati</taxon>
        <taxon>Bacillota</taxon>
        <taxon>Bacilli</taxon>
        <taxon>Bacillales</taxon>
        <taxon>Paenibacillaceae</taxon>
        <taxon>Cohnella</taxon>
    </lineage>
</organism>
<protein>
    <submittedName>
        <fullName evidence="3">Discoidin domain-containing protein</fullName>
    </submittedName>
</protein>
<evidence type="ECO:0000313" key="3">
    <source>
        <dbReference type="EMBL" id="MDG0790246.1"/>
    </source>
</evidence>
<reference evidence="3 4" key="1">
    <citation type="submission" date="2022-10" db="EMBL/GenBank/DDBJ databases">
        <title>Comparative genomic analysis of Cohnella hashimotonis sp. nov., isolated from the International Space Station.</title>
        <authorList>
            <person name="Simpson A."/>
            <person name="Venkateswaran K."/>
        </authorList>
    </citation>
    <scope>NUCLEOTIDE SEQUENCE [LARGE SCALE GENOMIC DNA]</scope>
    <source>
        <strain evidence="3 4">DSM 18997</strain>
    </source>
</reference>
<dbReference type="Pfam" id="PF12708">
    <property type="entry name" value="Pect-lyase_RHGA_epim"/>
    <property type="match status" value="2"/>
</dbReference>
<dbReference type="AlphaFoldDB" id="A0A9X4KEE0"/>
<dbReference type="RefSeq" id="WP_277565168.1">
    <property type="nucleotide sequence ID" value="NZ_JAPDHZ010000002.1"/>
</dbReference>
<dbReference type="InterPro" id="IPR008979">
    <property type="entry name" value="Galactose-bd-like_sf"/>
</dbReference>
<dbReference type="SUPFAM" id="SSF49785">
    <property type="entry name" value="Galactose-binding domain-like"/>
    <property type="match status" value="2"/>
</dbReference>
<dbReference type="InterPro" id="IPR024535">
    <property type="entry name" value="RHGA/B-epi-like_pectate_lyase"/>
</dbReference>
<feature type="domain" description="F5/8 type C" evidence="2">
    <location>
        <begin position="1013"/>
        <end position="1172"/>
    </location>
</feature>
<sequence>MSNVKKTILSVMMFAVLVVGVCLFSNVTWAAYTPSIETSPTLPQDDVVVYTEKVTDFGAVPNNSSFDNTTAFQQAIDEAYANGGGIVYVPAGHWRLNGTLVLKRKVTLRGEWRNPDIAGNESAQGTILETTANQNNPGGAPFIKVASNATVKNLSIWYPNQSFSSPSSYPAAMADGAFDADDDFHHGFAVVNVTIYNAYKGIATGNTLYSQEPLIRNVMMTVLNTGVHQKNDWNFGNTESVHVSTKYWVNSGLAGAPSSGANQTILQSYTRANLTGVVLDGHIDGINLYDIRVEDANVGIECANRWTQITNISLNNVNTGVYYHYAGGLNAGNSLVGGTINVLPGSNTYGIKMTQVGQVLIQGITIGGTPTNSVYFDSGTETLNLMKMTFNGWTDSAVKVIQGTALIEASSFNAGGTHISLDSRVKSASILGNAFTGSPSIVYAPSPQIYIDHTPLGIPDLPSIATAYTMLKERKPANPNNFYNITTYGAVSGISSSSTDNTTAIQNALNAASSAGGGTVFVPAGYWMVKGQLTIPTGVELRGVAEAASMGDNRGSTLFSYANKNNAGGTPFITLNAASGLRGIMVYYPEMGTSKSTTYPYSIKGNGNNIWIRDVRLINSWNGIDLASVRSDNFELSGVSGNVRNVGTFVSNGSTGGKMENQMQAWTGEGAESAALAFPNNTYRGNLSLASTASPWLFGNTSNITALQLSVYLPDTGVDAQAAGLRFVNNGGTTNNFTCITCQTDASSTARVDAGGTINLVDFGGTQTGLITGSAFAGTLNVFGYRYADHGTMVNMNGGTLNAYQFTASPEDIKFQLNGGTSNFYGTNLTYPSPYTSFNVGASITAAKIVGGAGAGGIGIANGAGSKLTASYNVDTKYVNKTATATSSVEDANWGVQDAVDGNPNSVAGSMGWSSNSSLSVNHTEALTVDIGSVKSLGRVDLYPRNDGANTGYGFPVNFTIQVSTNGSAWTTVVTRTGYALPGNAAQSFTFAPQAVRYVKIEGTSLRQNPNDGNLYRMQFAEASLLAVAGVSATSSVEDASWGISRLTDGNLTSAAGSYGWTSSNNVGTNHTESVTLDLGMAQPITTVNLYPRSDGTNAGYGFPVDFTIQLSADGTNWTTVVTRTAYPKPSSGGAQSFVFTAQTARYVKIEGTSLRQNPNDGNLYRMQLAEALVY</sequence>
<comment type="caution">
    <text evidence="3">The sequence shown here is derived from an EMBL/GenBank/DDBJ whole genome shotgun (WGS) entry which is preliminary data.</text>
</comment>
<dbReference type="InterPro" id="IPR000421">
    <property type="entry name" value="FA58C"/>
</dbReference>
<dbReference type="PANTHER" id="PTHR31339">
    <property type="entry name" value="PECTIN LYASE-RELATED"/>
    <property type="match status" value="1"/>
</dbReference>
<feature type="signal peptide" evidence="1">
    <location>
        <begin position="1"/>
        <end position="30"/>
    </location>
</feature>
<feature type="chain" id="PRO_5040901679" evidence="1">
    <location>
        <begin position="31"/>
        <end position="1175"/>
    </location>
</feature>
<dbReference type="SUPFAM" id="SSF51126">
    <property type="entry name" value="Pectin lyase-like"/>
    <property type="match status" value="2"/>
</dbReference>
<dbReference type="InterPro" id="IPR012334">
    <property type="entry name" value="Pectin_lyas_fold"/>
</dbReference>
<accession>A0A9X4KEE0</accession>
<dbReference type="Gene3D" id="2.60.120.260">
    <property type="entry name" value="Galactose-binding domain-like"/>
    <property type="match status" value="2"/>
</dbReference>
<name>A0A9X4KEE0_9BACL</name>
<dbReference type="SMART" id="SM00710">
    <property type="entry name" value="PbH1"/>
    <property type="match status" value="6"/>
</dbReference>
<dbReference type="InterPro" id="IPR011050">
    <property type="entry name" value="Pectin_lyase_fold/virulence"/>
</dbReference>
<dbReference type="PROSITE" id="PS50022">
    <property type="entry name" value="FA58C_3"/>
    <property type="match status" value="2"/>
</dbReference>
<dbReference type="InterPro" id="IPR006626">
    <property type="entry name" value="PbH1"/>
</dbReference>
<evidence type="ECO:0000313" key="4">
    <source>
        <dbReference type="Proteomes" id="UP001153387"/>
    </source>
</evidence>
<gene>
    <name evidence="3" type="ORF">OMP38_04820</name>
</gene>
<dbReference type="Pfam" id="PF00754">
    <property type="entry name" value="F5_F8_type_C"/>
    <property type="match status" value="2"/>
</dbReference>
<keyword evidence="1" id="KW-0732">Signal</keyword>
<dbReference type="Gene3D" id="2.160.20.10">
    <property type="entry name" value="Single-stranded right-handed beta-helix, Pectin lyase-like"/>
    <property type="match status" value="2"/>
</dbReference>
<evidence type="ECO:0000256" key="1">
    <source>
        <dbReference type="SAM" id="SignalP"/>
    </source>
</evidence>
<proteinExistence type="predicted"/>
<dbReference type="EMBL" id="JAPDHZ010000002">
    <property type="protein sequence ID" value="MDG0790246.1"/>
    <property type="molecule type" value="Genomic_DNA"/>
</dbReference>
<dbReference type="InterPro" id="IPR051801">
    <property type="entry name" value="GH28_Enzymes"/>
</dbReference>
<feature type="domain" description="F5/8 type C" evidence="2">
    <location>
        <begin position="867"/>
        <end position="1001"/>
    </location>
</feature>
<evidence type="ECO:0000259" key="2">
    <source>
        <dbReference type="PROSITE" id="PS50022"/>
    </source>
</evidence>
<dbReference type="Proteomes" id="UP001153387">
    <property type="component" value="Unassembled WGS sequence"/>
</dbReference>
<keyword evidence="4" id="KW-1185">Reference proteome</keyword>